<sequence length="65" mass="6864">MSNYQNFPPANEDGAASTQMFRAFVDEPAAQPPTAPNEGRRTGVIALSVIIALVVVAGVVYLAMK</sequence>
<evidence type="ECO:0000313" key="3">
    <source>
        <dbReference type="Proteomes" id="UP000657385"/>
    </source>
</evidence>
<organism evidence="2 3">
    <name type="scientific">Streptacidiphilus fuscans</name>
    <dbReference type="NCBI Taxonomy" id="2789292"/>
    <lineage>
        <taxon>Bacteria</taxon>
        <taxon>Bacillati</taxon>
        <taxon>Actinomycetota</taxon>
        <taxon>Actinomycetes</taxon>
        <taxon>Kitasatosporales</taxon>
        <taxon>Streptomycetaceae</taxon>
        <taxon>Streptacidiphilus</taxon>
    </lineage>
</organism>
<keyword evidence="1" id="KW-0472">Membrane</keyword>
<dbReference type="Proteomes" id="UP000657385">
    <property type="component" value="Unassembled WGS sequence"/>
</dbReference>
<dbReference type="RefSeq" id="WP_196195954.1">
    <property type="nucleotide sequence ID" value="NZ_JADPRT010000009.1"/>
</dbReference>
<proteinExistence type="predicted"/>
<keyword evidence="1" id="KW-1133">Transmembrane helix</keyword>
<dbReference type="AlphaFoldDB" id="A0A931B5Y7"/>
<evidence type="ECO:0000313" key="2">
    <source>
        <dbReference type="EMBL" id="MBF9070796.1"/>
    </source>
</evidence>
<comment type="caution">
    <text evidence="2">The sequence shown here is derived from an EMBL/GenBank/DDBJ whole genome shotgun (WGS) entry which is preliminary data.</text>
</comment>
<reference evidence="2" key="1">
    <citation type="submission" date="2020-11" db="EMBL/GenBank/DDBJ databases">
        <title>Isolation and identification of active actinomycetes.</title>
        <authorList>
            <person name="Yu B."/>
        </authorList>
    </citation>
    <scope>NUCLEOTIDE SEQUENCE</scope>
    <source>
        <strain evidence="2">NEAU-YB345</strain>
    </source>
</reference>
<accession>A0A931B5Y7</accession>
<gene>
    <name evidence="2" type="ORF">I2501_22520</name>
</gene>
<keyword evidence="3" id="KW-1185">Reference proteome</keyword>
<dbReference type="EMBL" id="JADPRT010000009">
    <property type="protein sequence ID" value="MBF9070796.1"/>
    <property type="molecule type" value="Genomic_DNA"/>
</dbReference>
<keyword evidence="1" id="KW-0812">Transmembrane</keyword>
<protein>
    <submittedName>
        <fullName evidence="2">Uncharacterized protein</fullName>
    </submittedName>
</protein>
<feature type="transmembrane region" description="Helical" evidence="1">
    <location>
        <begin position="44"/>
        <end position="64"/>
    </location>
</feature>
<name>A0A931B5Y7_9ACTN</name>
<evidence type="ECO:0000256" key="1">
    <source>
        <dbReference type="SAM" id="Phobius"/>
    </source>
</evidence>